<comment type="caution">
    <text evidence="2">The sequence shown here is derived from an EMBL/GenBank/DDBJ whole genome shotgun (WGS) entry which is preliminary data.</text>
</comment>
<evidence type="ECO:0000256" key="1">
    <source>
        <dbReference type="SAM" id="Phobius"/>
    </source>
</evidence>
<proteinExistence type="predicted"/>
<reference evidence="2" key="1">
    <citation type="journal article" date="2021" name="PeerJ">
        <title>Extensive microbial diversity within the chicken gut microbiome revealed by metagenomics and culture.</title>
        <authorList>
            <person name="Gilroy R."/>
            <person name="Ravi A."/>
            <person name="Getino M."/>
            <person name="Pursley I."/>
            <person name="Horton D.L."/>
            <person name="Alikhan N.F."/>
            <person name="Baker D."/>
            <person name="Gharbi K."/>
            <person name="Hall N."/>
            <person name="Watson M."/>
            <person name="Adriaenssens E.M."/>
            <person name="Foster-Nyarko E."/>
            <person name="Jarju S."/>
            <person name="Secka A."/>
            <person name="Antonio M."/>
            <person name="Oren A."/>
            <person name="Chaudhuri R.R."/>
            <person name="La Ragione R."/>
            <person name="Hildebrand F."/>
            <person name="Pallen M.J."/>
        </authorList>
    </citation>
    <scope>NUCLEOTIDE SEQUENCE</scope>
    <source>
        <strain evidence="2">6627</strain>
    </source>
</reference>
<dbReference type="Proteomes" id="UP000823963">
    <property type="component" value="Unassembled WGS sequence"/>
</dbReference>
<organism evidence="2 3">
    <name type="scientific">Candidatus Ligilactobacillus excrementigallinarum</name>
    <dbReference type="NCBI Taxonomy" id="2838641"/>
    <lineage>
        <taxon>Bacteria</taxon>
        <taxon>Bacillati</taxon>
        <taxon>Bacillota</taxon>
        <taxon>Bacilli</taxon>
        <taxon>Lactobacillales</taxon>
        <taxon>Lactobacillaceae</taxon>
        <taxon>Ligilactobacillus</taxon>
    </lineage>
</organism>
<evidence type="ECO:0000313" key="3">
    <source>
        <dbReference type="Proteomes" id="UP000823963"/>
    </source>
</evidence>
<protein>
    <submittedName>
        <fullName evidence="2">Uncharacterized protein</fullName>
    </submittedName>
</protein>
<dbReference type="AlphaFoldDB" id="A0A9D1UXE9"/>
<reference evidence="2" key="2">
    <citation type="submission" date="2021-04" db="EMBL/GenBank/DDBJ databases">
        <authorList>
            <person name="Gilroy R."/>
        </authorList>
    </citation>
    <scope>NUCLEOTIDE SEQUENCE</scope>
    <source>
        <strain evidence="2">6627</strain>
    </source>
</reference>
<keyword evidence="1" id="KW-1133">Transmembrane helix</keyword>
<gene>
    <name evidence="2" type="ORF">H9861_05120</name>
</gene>
<feature type="transmembrane region" description="Helical" evidence="1">
    <location>
        <begin position="43"/>
        <end position="76"/>
    </location>
</feature>
<accession>A0A9D1UXE9</accession>
<sequence>MINTIAATTLGVYLIHDNPIMERMIWLKWIKMPALLVPNVKHYLITVVIVCPLIFIICSLIDYVRILIFNAISFVFSKFSRSK</sequence>
<keyword evidence="1" id="KW-0472">Membrane</keyword>
<name>A0A9D1UXE9_9LACO</name>
<keyword evidence="1" id="KW-0812">Transmembrane</keyword>
<dbReference type="EMBL" id="DXFP01000048">
    <property type="protein sequence ID" value="HIX02118.1"/>
    <property type="molecule type" value="Genomic_DNA"/>
</dbReference>
<evidence type="ECO:0000313" key="2">
    <source>
        <dbReference type="EMBL" id="HIX02118.1"/>
    </source>
</evidence>